<dbReference type="EMBL" id="JAAIWK010000037">
    <property type="protein sequence ID" value="NEY21520.1"/>
    <property type="molecule type" value="Genomic_DNA"/>
</dbReference>
<reference evidence="2 3" key="1">
    <citation type="submission" date="2020-03" db="EMBL/GenBank/DDBJ databases">
        <title>Bacillus aquiflavi sp. nov., isolated from yellow water of strong flavor Chinese baijiu in Yibin region of China.</title>
        <authorList>
            <person name="Xie J."/>
        </authorList>
    </citation>
    <scope>NUCLEOTIDE SEQUENCE [LARGE SCALE GENOMIC DNA]</scope>
    <source>
        <strain evidence="2 3">Gsoil 114</strain>
    </source>
</reference>
<dbReference type="RefSeq" id="WP_163174453.1">
    <property type="nucleotide sequence ID" value="NZ_JAAIWK010000037.1"/>
</dbReference>
<keyword evidence="3" id="KW-1185">Reference proteome</keyword>
<comment type="caution">
    <text evidence="2">The sequence shown here is derived from an EMBL/GenBank/DDBJ whole genome shotgun (WGS) entry which is preliminary data.</text>
</comment>
<protein>
    <recommendedName>
        <fullName evidence="1">Replication-associated protein ORF2/G2P domain-containing protein</fullName>
    </recommendedName>
</protein>
<sequence>MTNYVKATISNRLVEITQQSNFPFMNNSYSRGRKPATNLNSDQYYANVKKSINRARKQIRRLLECNFTDEYAFVTLTFRKTSEFDITNIKTCHQKFAEFKKRLDYYLQKHGQPKFKYLGVIEFQDKNRHGAIHYHLVCNLINITNEELESIWTYGWANKKNTKSDIEENEKIANYLKKGITDPRLNGMKKYFHSHGLKSPITLEIDNLDEFYDALDKCQTTLLEGDTYHSAFLGETKYENYYVENAKELMEYVQDL</sequence>
<evidence type="ECO:0000259" key="1">
    <source>
        <dbReference type="Pfam" id="PF23343"/>
    </source>
</evidence>
<dbReference type="Proteomes" id="UP000476934">
    <property type="component" value="Unassembled WGS sequence"/>
</dbReference>
<dbReference type="InterPro" id="IPR056906">
    <property type="entry name" value="ORF2/G2P_dom"/>
</dbReference>
<proteinExistence type="predicted"/>
<evidence type="ECO:0000313" key="2">
    <source>
        <dbReference type="EMBL" id="NEY21520.1"/>
    </source>
</evidence>
<name>A0A6M0PBX9_9BACI</name>
<accession>A0A6M0PBX9</accession>
<gene>
    <name evidence="2" type="ORF">G4D61_16385</name>
</gene>
<dbReference type="Pfam" id="PF23343">
    <property type="entry name" value="REP_ORF2-G2P"/>
    <property type="match status" value="1"/>
</dbReference>
<organism evidence="2 3">
    <name type="scientific">Heyndrickxia ginsengihumi</name>
    <dbReference type="NCBI Taxonomy" id="363870"/>
    <lineage>
        <taxon>Bacteria</taxon>
        <taxon>Bacillati</taxon>
        <taxon>Bacillota</taxon>
        <taxon>Bacilli</taxon>
        <taxon>Bacillales</taxon>
        <taxon>Bacillaceae</taxon>
        <taxon>Heyndrickxia</taxon>
    </lineage>
</organism>
<evidence type="ECO:0000313" key="3">
    <source>
        <dbReference type="Proteomes" id="UP000476934"/>
    </source>
</evidence>
<feature type="domain" description="Replication-associated protein ORF2/G2P" evidence="1">
    <location>
        <begin position="72"/>
        <end position="178"/>
    </location>
</feature>
<dbReference type="AlphaFoldDB" id="A0A6M0PBX9"/>